<organism evidence="4 5">
    <name type="scientific">Cyphellophora attinorum</name>
    <dbReference type="NCBI Taxonomy" id="1664694"/>
    <lineage>
        <taxon>Eukaryota</taxon>
        <taxon>Fungi</taxon>
        <taxon>Dikarya</taxon>
        <taxon>Ascomycota</taxon>
        <taxon>Pezizomycotina</taxon>
        <taxon>Eurotiomycetes</taxon>
        <taxon>Chaetothyriomycetidae</taxon>
        <taxon>Chaetothyriales</taxon>
        <taxon>Cyphellophoraceae</taxon>
        <taxon>Cyphellophora</taxon>
    </lineage>
</organism>
<dbReference type="GO" id="GO:0005507">
    <property type="term" value="F:copper ion binding"/>
    <property type="evidence" value="ECO:0007669"/>
    <property type="project" value="InterPro"/>
</dbReference>
<dbReference type="GeneID" id="28742007"/>
<evidence type="ECO:0000313" key="4">
    <source>
        <dbReference type="EMBL" id="KPI42302.1"/>
    </source>
</evidence>
<dbReference type="OrthoDB" id="2121828at2759"/>
<dbReference type="STRING" id="1664694.A0A0N1P1S2"/>
<dbReference type="Pfam" id="PF07731">
    <property type="entry name" value="Cu-oxidase_2"/>
    <property type="match status" value="1"/>
</dbReference>
<sequence>MVPAPRMEPQQRIGPPQRNGFGSDIVRTTQNVGKLQLTGRAPDPQVRGWDCPSCDFYNFERRRRRACLRCFAARPTPDAYSGGDNEPSPSADAPTLHHGHGMQRAGSDPVEIKPRKRGAKKNSEWIKALNLSRREALADMLGQGNGNPDVTSLNFANPARRDTIMLNGARGPNAPGGPGPLGYSIIGFETDNPGAWLMHCHIVWHVEGGMALQFVERPKDIKGYANKPEFKNECKAMAKYEEDPANRKHAGQSGLKIREMFGGDVVRRDIHRHAHKHNF</sequence>
<dbReference type="InterPro" id="IPR011706">
    <property type="entry name" value="Cu-oxidase_C"/>
</dbReference>
<dbReference type="GO" id="GO:0016491">
    <property type="term" value="F:oxidoreductase activity"/>
    <property type="evidence" value="ECO:0007669"/>
    <property type="project" value="InterPro"/>
</dbReference>
<gene>
    <name evidence="4" type="ORF">AB675_9580</name>
</gene>
<dbReference type="InterPro" id="IPR033138">
    <property type="entry name" value="Cu_oxidase_CS"/>
</dbReference>
<evidence type="ECO:0000259" key="3">
    <source>
        <dbReference type="Pfam" id="PF07731"/>
    </source>
</evidence>
<dbReference type="Proteomes" id="UP000038010">
    <property type="component" value="Unassembled WGS sequence"/>
</dbReference>
<evidence type="ECO:0000313" key="5">
    <source>
        <dbReference type="Proteomes" id="UP000038010"/>
    </source>
</evidence>
<dbReference type="Gene3D" id="2.60.40.420">
    <property type="entry name" value="Cupredoxins - blue copper proteins"/>
    <property type="match status" value="1"/>
</dbReference>
<dbReference type="EMBL" id="LFJN01000007">
    <property type="protein sequence ID" value="KPI42302.1"/>
    <property type="molecule type" value="Genomic_DNA"/>
</dbReference>
<proteinExistence type="predicted"/>
<keyword evidence="1" id="KW-0479">Metal-binding</keyword>
<protein>
    <submittedName>
        <fullName evidence="4">Laccase</fullName>
    </submittedName>
</protein>
<dbReference type="SMR" id="A0A0N1P1S2"/>
<name>A0A0N1P1S2_9EURO</name>
<dbReference type="RefSeq" id="XP_018002265.1">
    <property type="nucleotide sequence ID" value="XM_018150127.1"/>
</dbReference>
<dbReference type="InterPro" id="IPR002355">
    <property type="entry name" value="Cu_oxidase_Cu_BS"/>
</dbReference>
<dbReference type="PROSITE" id="PS00080">
    <property type="entry name" value="MULTICOPPER_OXIDASE2"/>
    <property type="match status" value="1"/>
</dbReference>
<dbReference type="Gene3D" id="4.10.1060.10">
    <property type="entry name" value="Zinc finger, RanBP2-type"/>
    <property type="match status" value="1"/>
</dbReference>
<reference evidence="4 5" key="1">
    <citation type="submission" date="2015-06" db="EMBL/GenBank/DDBJ databases">
        <title>Draft genome of the ant-associated black yeast Phialophora attae CBS 131958.</title>
        <authorList>
            <person name="Moreno L.F."/>
            <person name="Stielow B.J."/>
            <person name="de Hoog S."/>
            <person name="Vicente V.A."/>
            <person name="Weiss V.A."/>
            <person name="de Vries M."/>
            <person name="Cruz L.M."/>
            <person name="Souza E.M."/>
        </authorList>
    </citation>
    <scope>NUCLEOTIDE SEQUENCE [LARGE SCALE GENOMIC DNA]</scope>
    <source>
        <strain evidence="4 5">CBS 131958</strain>
    </source>
</reference>
<feature type="domain" description="Plastocyanin-like" evidence="3">
    <location>
        <begin position="140"/>
        <end position="219"/>
    </location>
</feature>
<dbReference type="PROSITE" id="PS00079">
    <property type="entry name" value="MULTICOPPER_OXIDASE1"/>
    <property type="match status" value="1"/>
</dbReference>
<accession>A0A0N1P1S2</accession>
<dbReference type="InterPro" id="IPR008972">
    <property type="entry name" value="Cupredoxin"/>
</dbReference>
<feature type="region of interest" description="Disordered" evidence="2">
    <location>
        <begin position="76"/>
        <end position="119"/>
    </location>
</feature>
<comment type="caution">
    <text evidence="4">The sequence shown here is derived from an EMBL/GenBank/DDBJ whole genome shotgun (WGS) entry which is preliminary data.</text>
</comment>
<dbReference type="VEuPathDB" id="FungiDB:AB675_9580"/>
<dbReference type="AlphaFoldDB" id="A0A0N1P1S2"/>
<evidence type="ECO:0000256" key="1">
    <source>
        <dbReference type="ARBA" id="ARBA00022723"/>
    </source>
</evidence>
<evidence type="ECO:0000256" key="2">
    <source>
        <dbReference type="SAM" id="MobiDB-lite"/>
    </source>
</evidence>
<dbReference type="SUPFAM" id="SSF49503">
    <property type="entry name" value="Cupredoxins"/>
    <property type="match status" value="1"/>
</dbReference>
<feature type="region of interest" description="Disordered" evidence="2">
    <location>
        <begin position="1"/>
        <end position="24"/>
    </location>
</feature>
<keyword evidence="5" id="KW-1185">Reference proteome</keyword>